<gene>
    <name evidence="9" type="ORF">SAMN06272737_11811</name>
</gene>
<dbReference type="EMBL" id="FZNO01000018">
    <property type="protein sequence ID" value="SNR66437.1"/>
    <property type="molecule type" value="Genomic_DNA"/>
</dbReference>
<evidence type="ECO:0000256" key="1">
    <source>
        <dbReference type="ARBA" id="ARBA00004651"/>
    </source>
</evidence>
<evidence type="ECO:0000259" key="8">
    <source>
        <dbReference type="Pfam" id="PF09335"/>
    </source>
</evidence>
<dbReference type="OrthoDB" id="5242213at2"/>
<evidence type="ECO:0000256" key="4">
    <source>
        <dbReference type="ARBA" id="ARBA00022692"/>
    </source>
</evidence>
<dbReference type="PANTHER" id="PTHR12677:SF59">
    <property type="entry name" value="GOLGI APPARATUS MEMBRANE PROTEIN TVP38-RELATED"/>
    <property type="match status" value="1"/>
</dbReference>
<feature type="transmembrane region" description="Helical" evidence="7">
    <location>
        <begin position="129"/>
        <end position="148"/>
    </location>
</feature>
<organism evidence="9 10">
    <name type="scientific">Blastococcus mobilis</name>
    <dbReference type="NCBI Taxonomy" id="1938746"/>
    <lineage>
        <taxon>Bacteria</taxon>
        <taxon>Bacillati</taxon>
        <taxon>Actinomycetota</taxon>
        <taxon>Actinomycetes</taxon>
        <taxon>Geodermatophilales</taxon>
        <taxon>Geodermatophilaceae</taxon>
        <taxon>Blastococcus</taxon>
    </lineage>
</organism>
<evidence type="ECO:0000256" key="7">
    <source>
        <dbReference type="RuleBase" id="RU366058"/>
    </source>
</evidence>
<feature type="transmembrane region" description="Helical" evidence="7">
    <location>
        <begin position="160"/>
        <end position="186"/>
    </location>
</feature>
<protein>
    <recommendedName>
        <fullName evidence="7">TVP38/TMEM64 family membrane protein</fullName>
    </recommendedName>
</protein>
<keyword evidence="5 7" id="KW-1133">Transmembrane helix</keyword>
<evidence type="ECO:0000313" key="9">
    <source>
        <dbReference type="EMBL" id="SNR66437.1"/>
    </source>
</evidence>
<dbReference type="Pfam" id="PF09335">
    <property type="entry name" value="VTT_dom"/>
    <property type="match status" value="1"/>
</dbReference>
<name>A0A238Y5Q9_9ACTN</name>
<comment type="subcellular location">
    <subcellularLocation>
        <location evidence="1 7">Cell membrane</location>
        <topology evidence="1 7">Multi-pass membrane protein</topology>
    </subcellularLocation>
</comment>
<feature type="transmembrane region" description="Helical" evidence="7">
    <location>
        <begin position="192"/>
        <end position="212"/>
    </location>
</feature>
<sequence length="227" mass="22747">MRTAVDSAWVRAAVLGLVLAVGGVLALTVDLPTVDVVRTWVDGAGGAAWAGMVLGLAVLLLAPIPRSALSVLLGVVAGFGAGLAVALAGGLLGGLAAFGLARALGRPAVTRLVGPRLGRVDRLMVDRGFWPLLAGRLLPVVPFVVLSYGAGLTAVRVTPYALSTALGLVPSTVVQVGVGASAGALATWMTPATVVPVAAAVLVAAGLGALAWRRWRRTRDGQSVAVS</sequence>
<evidence type="ECO:0000256" key="6">
    <source>
        <dbReference type="ARBA" id="ARBA00023136"/>
    </source>
</evidence>
<reference evidence="9 10" key="1">
    <citation type="submission" date="2017-06" db="EMBL/GenBank/DDBJ databases">
        <authorList>
            <person name="Kim H.J."/>
            <person name="Triplett B.A."/>
        </authorList>
    </citation>
    <scope>NUCLEOTIDE SEQUENCE [LARGE SCALE GENOMIC DNA]</scope>
    <source>
        <strain evidence="9 10">DSM 44272</strain>
    </source>
</reference>
<feature type="domain" description="VTT" evidence="8">
    <location>
        <begin position="64"/>
        <end position="180"/>
    </location>
</feature>
<keyword evidence="4 7" id="KW-0812">Transmembrane</keyword>
<keyword evidence="6 7" id="KW-0472">Membrane</keyword>
<dbReference type="InterPro" id="IPR015414">
    <property type="entry name" value="TMEM64"/>
</dbReference>
<keyword evidence="10" id="KW-1185">Reference proteome</keyword>
<evidence type="ECO:0000313" key="10">
    <source>
        <dbReference type="Proteomes" id="UP000198403"/>
    </source>
</evidence>
<feature type="transmembrane region" description="Helical" evidence="7">
    <location>
        <begin position="12"/>
        <end position="34"/>
    </location>
</feature>
<dbReference type="RefSeq" id="WP_089337518.1">
    <property type="nucleotide sequence ID" value="NZ_FZNO01000018.1"/>
</dbReference>
<evidence type="ECO:0000256" key="3">
    <source>
        <dbReference type="ARBA" id="ARBA00022475"/>
    </source>
</evidence>
<keyword evidence="3 7" id="KW-1003">Cell membrane</keyword>
<evidence type="ECO:0000256" key="5">
    <source>
        <dbReference type="ARBA" id="ARBA00022989"/>
    </source>
</evidence>
<proteinExistence type="inferred from homology"/>
<dbReference type="PANTHER" id="PTHR12677">
    <property type="entry name" value="GOLGI APPARATUS MEMBRANE PROTEIN TVP38-RELATED"/>
    <property type="match status" value="1"/>
</dbReference>
<evidence type="ECO:0000256" key="2">
    <source>
        <dbReference type="ARBA" id="ARBA00008640"/>
    </source>
</evidence>
<feature type="transmembrane region" description="Helical" evidence="7">
    <location>
        <begin position="71"/>
        <end position="98"/>
    </location>
</feature>
<dbReference type="Proteomes" id="UP000198403">
    <property type="component" value="Unassembled WGS sequence"/>
</dbReference>
<dbReference type="InterPro" id="IPR032816">
    <property type="entry name" value="VTT_dom"/>
</dbReference>
<accession>A0A238Y5Q9</accession>
<dbReference type="AlphaFoldDB" id="A0A238Y5Q9"/>
<comment type="similarity">
    <text evidence="2 7">Belongs to the TVP38/TMEM64 family.</text>
</comment>
<feature type="transmembrane region" description="Helical" evidence="7">
    <location>
        <begin position="46"/>
        <end position="64"/>
    </location>
</feature>
<dbReference type="GO" id="GO:0005886">
    <property type="term" value="C:plasma membrane"/>
    <property type="evidence" value="ECO:0007669"/>
    <property type="project" value="UniProtKB-SubCell"/>
</dbReference>